<dbReference type="RefSeq" id="XP_029737939.1">
    <property type="nucleotide sequence ID" value="XM_029885373.1"/>
</dbReference>
<proteinExistence type="predicted"/>
<keyword evidence="1" id="KW-0732">Signal</keyword>
<dbReference type="GeneID" id="40727674"/>
<accession>A0A4U7KNT9</accession>
<comment type="caution">
    <text evidence="3">The sequence shown here is derived from an EMBL/GenBank/DDBJ whole genome shotgun (WGS) entry which is preliminary data.</text>
</comment>
<feature type="domain" description="DUF7888" evidence="2">
    <location>
        <begin position="36"/>
        <end position="131"/>
    </location>
</feature>
<dbReference type="Proteomes" id="UP000306050">
    <property type="component" value="Chromosome SGRAM_5"/>
</dbReference>
<gene>
    <name evidence="3" type="ORF">EX895_004779</name>
</gene>
<dbReference type="AlphaFoldDB" id="A0A4U7KNT9"/>
<dbReference type="Pfam" id="PF25411">
    <property type="entry name" value="DUF7888"/>
    <property type="match status" value="1"/>
</dbReference>
<dbReference type="KEGG" id="sgra:EX895_004779"/>
<feature type="signal peptide" evidence="1">
    <location>
        <begin position="1"/>
        <end position="19"/>
    </location>
</feature>
<evidence type="ECO:0000313" key="3">
    <source>
        <dbReference type="EMBL" id="TKY85954.1"/>
    </source>
</evidence>
<feature type="chain" id="PRO_5020586355" description="DUF7888 domain-containing protein" evidence="1">
    <location>
        <begin position="20"/>
        <end position="132"/>
    </location>
</feature>
<evidence type="ECO:0000256" key="1">
    <source>
        <dbReference type="SAM" id="SignalP"/>
    </source>
</evidence>
<sequence length="132" mass="14583">MQLLNLLPVPLLLSSMAYAASVETSLRQGRMECIASTTGLVAHQSPSDADAVICYHGTNTATDLNRDLTDKYSGVFGNMGYYKCQNVGIECFWMKAPNFWKGDGDGGYDNIYTILTNRCTYNRQEVSVTCTK</sequence>
<keyword evidence="4" id="KW-1185">Reference proteome</keyword>
<dbReference type="InterPro" id="IPR057210">
    <property type="entry name" value="DUF7888"/>
</dbReference>
<reference evidence="3 4" key="1">
    <citation type="submission" date="2019-05" db="EMBL/GenBank/DDBJ databases">
        <title>Sporisorium graminicola CBS 10092 draft sequencing and annotation.</title>
        <authorList>
            <person name="Solano-Gonzalez S."/>
            <person name="Caddick M.X."/>
            <person name="Darby A."/>
        </authorList>
    </citation>
    <scope>NUCLEOTIDE SEQUENCE [LARGE SCALE GENOMIC DNA]</scope>
    <source>
        <strain evidence="3 4">CBS 10092</strain>
    </source>
</reference>
<name>A0A4U7KNT9_9BASI</name>
<evidence type="ECO:0000313" key="4">
    <source>
        <dbReference type="Proteomes" id="UP000306050"/>
    </source>
</evidence>
<protein>
    <recommendedName>
        <fullName evidence="2">DUF7888 domain-containing protein</fullName>
    </recommendedName>
</protein>
<dbReference type="OrthoDB" id="3478218at2759"/>
<dbReference type="EMBL" id="SRRM01000018">
    <property type="protein sequence ID" value="TKY85954.1"/>
    <property type="molecule type" value="Genomic_DNA"/>
</dbReference>
<organism evidence="3 4">
    <name type="scientific">Sporisorium graminicola</name>
    <dbReference type="NCBI Taxonomy" id="280036"/>
    <lineage>
        <taxon>Eukaryota</taxon>
        <taxon>Fungi</taxon>
        <taxon>Dikarya</taxon>
        <taxon>Basidiomycota</taxon>
        <taxon>Ustilaginomycotina</taxon>
        <taxon>Ustilaginomycetes</taxon>
        <taxon>Ustilaginales</taxon>
        <taxon>Ustilaginaceae</taxon>
        <taxon>Sporisorium</taxon>
    </lineage>
</organism>
<evidence type="ECO:0000259" key="2">
    <source>
        <dbReference type="Pfam" id="PF25411"/>
    </source>
</evidence>